<protein>
    <submittedName>
        <fullName evidence="1">Uncharacterized protein</fullName>
    </submittedName>
</protein>
<dbReference type="AlphaFoldDB" id="A0A9D4LDF9"/>
<proteinExistence type="predicted"/>
<sequence>MGHLDVTLEIQKIFMKETPIDKSKPSNQKQKDSLLQRLVQSRMLSEKHKLTLASLLLPALAVLKSCCPFCTLTMEALILEFWDRLKPSGIVQTNIAE</sequence>
<accession>A0A9D4LDF9</accession>
<reference evidence="1" key="1">
    <citation type="journal article" date="2019" name="bioRxiv">
        <title>The Genome of the Zebra Mussel, Dreissena polymorpha: A Resource for Invasive Species Research.</title>
        <authorList>
            <person name="McCartney M.A."/>
            <person name="Auch B."/>
            <person name="Kono T."/>
            <person name="Mallez S."/>
            <person name="Zhang Y."/>
            <person name="Obille A."/>
            <person name="Becker A."/>
            <person name="Abrahante J.E."/>
            <person name="Garbe J."/>
            <person name="Badalamenti J.P."/>
            <person name="Herman A."/>
            <person name="Mangelson H."/>
            <person name="Liachko I."/>
            <person name="Sullivan S."/>
            <person name="Sone E.D."/>
            <person name="Koren S."/>
            <person name="Silverstein K.A.T."/>
            <person name="Beckman K.B."/>
            <person name="Gohl D.M."/>
        </authorList>
    </citation>
    <scope>NUCLEOTIDE SEQUENCE</scope>
    <source>
        <strain evidence="1">Duluth1</strain>
        <tissue evidence="1">Whole animal</tissue>
    </source>
</reference>
<keyword evidence="2" id="KW-1185">Reference proteome</keyword>
<name>A0A9D4LDF9_DREPO</name>
<evidence type="ECO:0000313" key="1">
    <source>
        <dbReference type="EMBL" id="KAH3856463.1"/>
    </source>
</evidence>
<organism evidence="1 2">
    <name type="scientific">Dreissena polymorpha</name>
    <name type="common">Zebra mussel</name>
    <name type="synonym">Mytilus polymorpha</name>
    <dbReference type="NCBI Taxonomy" id="45954"/>
    <lineage>
        <taxon>Eukaryota</taxon>
        <taxon>Metazoa</taxon>
        <taxon>Spiralia</taxon>
        <taxon>Lophotrochozoa</taxon>
        <taxon>Mollusca</taxon>
        <taxon>Bivalvia</taxon>
        <taxon>Autobranchia</taxon>
        <taxon>Heteroconchia</taxon>
        <taxon>Euheterodonta</taxon>
        <taxon>Imparidentia</taxon>
        <taxon>Neoheterodontei</taxon>
        <taxon>Myida</taxon>
        <taxon>Dreissenoidea</taxon>
        <taxon>Dreissenidae</taxon>
        <taxon>Dreissena</taxon>
    </lineage>
</organism>
<comment type="caution">
    <text evidence="1">The sequence shown here is derived from an EMBL/GenBank/DDBJ whole genome shotgun (WGS) entry which is preliminary data.</text>
</comment>
<gene>
    <name evidence="1" type="ORF">DPMN_099051</name>
</gene>
<dbReference type="EMBL" id="JAIWYP010000003">
    <property type="protein sequence ID" value="KAH3856463.1"/>
    <property type="molecule type" value="Genomic_DNA"/>
</dbReference>
<evidence type="ECO:0000313" key="2">
    <source>
        <dbReference type="Proteomes" id="UP000828390"/>
    </source>
</evidence>
<dbReference type="Proteomes" id="UP000828390">
    <property type="component" value="Unassembled WGS sequence"/>
</dbReference>
<reference evidence="1" key="2">
    <citation type="submission" date="2020-11" db="EMBL/GenBank/DDBJ databases">
        <authorList>
            <person name="McCartney M.A."/>
            <person name="Auch B."/>
            <person name="Kono T."/>
            <person name="Mallez S."/>
            <person name="Becker A."/>
            <person name="Gohl D.M."/>
            <person name="Silverstein K.A.T."/>
            <person name="Koren S."/>
            <person name="Bechman K.B."/>
            <person name="Herman A."/>
            <person name="Abrahante J.E."/>
            <person name="Garbe J."/>
        </authorList>
    </citation>
    <scope>NUCLEOTIDE SEQUENCE</scope>
    <source>
        <strain evidence="1">Duluth1</strain>
        <tissue evidence="1">Whole animal</tissue>
    </source>
</reference>